<dbReference type="RefSeq" id="WP_169362331.1">
    <property type="nucleotide sequence ID" value="NZ_JAAVJL010000001.1"/>
</dbReference>
<dbReference type="SMART" id="SM00320">
    <property type="entry name" value="WD40"/>
    <property type="match status" value="2"/>
</dbReference>
<dbReference type="InterPro" id="IPR001680">
    <property type="entry name" value="WD40_rpt"/>
</dbReference>
<evidence type="ECO:0008006" key="4">
    <source>
        <dbReference type="Google" id="ProtNLM"/>
    </source>
</evidence>
<accession>A0ABX1LP47</accession>
<dbReference type="SUPFAM" id="SSF50978">
    <property type="entry name" value="WD40 repeat-like"/>
    <property type="match status" value="1"/>
</dbReference>
<comment type="caution">
    <text evidence="2">The sequence shown here is derived from an EMBL/GenBank/DDBJ whole genome shotgun (WGS) entry which is preliminary data.</text>
</comment>
<protein>
    <recommendedName>
        <fullName evidence="4">WD40 repeat domain-containing protein</fullName>
    </recommendedName>
</protein>
<sequence>MNYNFQLIQTFNGWCFHSLTPDKKIAILQEDSHMPINNYIAVNLDSGNIFDKVNEEFLISIGFNKQTFNSADGYTSILSQESILSLDKKYLITGKTESPFYGFKIWIQQDDLLSYSDLLGSIEVDYADYLYGKISPDSKVFIGYAKEFLDSAGSYSLSDLNIFDLTSNQSIHSVQSFNCACTSQDIQLVAYHQGKKLHIFRFEDKKLYTSDNFHYIISVVAISENKSFLLSGNSNKTIGLWNIVNGTPRLEQILKGHPVSISKLAFGLDDQIIISTSKEYHFRRANSPSTTILYKSENN</sequence>
<dbReference type="InterPro" id="IPR036322">
    <property type="entry name" value="WD40_repeat_dom_sf"/>
</dbReference>
<keyword evidence="3" id="KW-1185">Reference proteome</keyword>
<gene>
    <name evidence="2" type="ORF">HC246_04385</name>
</gene>
<name>A0ABX1LP47_9CYAN</name>
<proteinExistence type="predicted"/>
<evidence type="ECO:0000313" key="3">
    <source>
        <dbReference type="Proteomes" id="UP000738376"/>
    </source>
</evidence>
<evidence type="ECO:0000256" key="1">
    <source>
        <dbReference type="PROSITE-ProRule" id="PRU00221"/>
    </source>
</evidence>
<evidence type="ECO:0000313" key="2">
    <source>
        <dbReference type="EMBL" id="NMF57276.1"/>
    </source>
</evidence>
<dbReference type="Proteomes" id="UP000738376">
    <property type="component" value="Unassembled WGS sequence"/>
</dbReference>
<dbReference type="EMBL" id="JAAVJL010000001">
    <property type="protein sequence ID" value="NMF57276.1"/>
    <property type="molecule type" value="Genomic_DNA"/>
</dbReference>
<keyword evidence="1" id="KW-0853">WD repeat</keyword>
<reference evidence="2 3" key="1">
    <citation type="submission" date="2020-03" db="EMBL/GenBank/DDBJ databases">
        <title>Draft Genome Sequence of 2-Methylisoborneol Producing Pseudanabaena yagii Strain GIHE-NHR1 Isolated from North Han River in South Korea.</title>
        <authorList>
            <person name="Jeong J."/>
        </authorList>
    </citation>
    <scope>NUCLEOTIDE SEQUENCE [LARGE SCALE GENOMIC DNA]</scope>
    <source>
        <strain evidence="2 3">GIHE-NHR1</strain>
    </source>
</reference>
<feature type="repeat" description="WD" evidence="1">
    <location>
        <begin position="217"/>
        <end position="251"/>
    </location>
</feature>
<dbReference type="Gene3D" id="2.130.10.10">
    <property type="entry name" value="YVTN repeat-like/Quinoprotein amine dehydrogenase"/>
    <property type="match status" value="1"/>
</dbReference>
<dbReference type="PROSITE" id="PS50082">
    <property type="entry name" value="WD_REPEATS_2"/>
    <property type="match status" value="1"/>
</dbReference>
<organism evidence="2 3">
    <name type="scientific">Pseudanabaena yagii GIHE-NHR1</name>
    <dbReference type="NCBI Taxonomy" id="2722753"/>
    <lineage>
        <taxon>Bacteria</taxon>
        <taxon>Bacillati</taxon>
        <taxon>Cyanobacteriota</taxon>
        <taxon>Cyanophyceae</taxon>
        <taxon>Pseudanabaenales</taxon>
        <taxon>Pseudanabaenaceae</taxon>
        <taxon>Pseudanabaena</taxon>
        <taxon>Pseudanabaena yagii</taxon>
    </lineage>
</organism>
<dbReference type="InterPro" id="IPR015943">
    <property type="entry name" value="WD40/YVTN_repeat-like_dom_sf"/>
</dbReference>